<reference evidence="3" key="1">
    <citation type="journal article" date="2020" name="Nat. Commun.">
        <title>Genome sequence of the cluster root forming white lupin.</title>
        <authorList>
            <person name="Hufnagel B."/>
            <person name="Marques A."/>
            <person name="Soriano A."/>
            <person name="Marques L."/>
            <person name="Divol F."/>
            <person name="Doumas P."/>
            <person name="Sallet E."/>
            <person name="Mancinotti D."/>
            <person name="Carrere S."/>
            <person name="Marande W."/>
            <person name="Arribat S."/>
            <person name="Keller J."/>
            <person name="Huneau C."/>
            <person name="Blein T."/>
            <person name="Aime D."/>
            <person name="Laguerre M."/>
            <person name="Taylor J."/>
            <person name="Schubert V."/>
            <person name="Nelson M."/>
            <person name="Geu-Flores F."/>
            <person name="Crespi M."/>
            <person name="Gallardo-Guerrero K."/>
            <person name="Delaux P.-M."/>
            <person name="Salse J."/>
            <person name="Berges H."/>
            <person name="Guyot R."/>
            <person name="Gouzy J."/>
            <person name="Peret B."/>
        </authorList>
    </citation>
    <scope>NUCLEOTIDE SEQUENCE [LARGE SCALE GENOMIC DNA]</scope>
    <source>
        <strain evidence="3">cv. Amiga</strain>
    </source>
</reference>
<dbReference type="Gene3D" id="3.10.20.90">
    <property type="entry name" value="Phosphatidylinositol 3-kinase Catalytic Subunit, Chain A, domain 1"/>
    <property type="match status" value="1"/>
</dbReference>
<evidence type="ECO:0000313" key="3">
    <source>
        <dbReference type="Proteomes" id="UP000447434"/>
    </source>
</evidence>
<dbReference type="Pfam" id="PF11976">
    <property type="entry name" value="Rad60-SLD"/>
    <property type="match status" value="1"/>
</dbReference>
<dbReference type="EMBL" id="WOCE01000019">
    <property type="protein sequence ID" value="KAE9592094.1"/>
    <property type="molecule type" value="Genomic_DNA"/>
</dbReference>
<dbReference type="PANTHER" id="PTHR10562">
    <property type="entry name" value="SMALL UBIQUITIN-RELATED MODIFIER"/>
    <property type="match status" value="1"/>
</dbReference>
<dbReference type="AlphaFoldDB" id="A0A6A4NWC0"/>
<dbReference type="InterPro" id="IPR029071">
    <property type="entry name" value="Ubiquitin-like_domsf"/>
</dbReference>
<sequence length="88" mass="9884">MVVLSGIDGKAITLLVQRQNEKEVYYRMGMNMSLKYLMNDYYKRMGLGLGTIQFIGPDGNLLRENNTPLQLKLEDGDVIDAFSHVDGG</sequence>
<evidence type="ECO:0000313" key="2">
    <source>
        <dbReference type="EMBL" id="KAE9592094.1"/>
    </source>
</evidence>
<gene>
    <name evidence="2" type="ORF">Lalb_Chr19g0125601</name>
</gene>
<dbReference type="InterPro" id="IPR000626">
    <property type="entry name" value="Ubiquitin-like_dom"/>
</dbReference>
<dbReference type="SUPFAM" id="SSF54236">
    <property type="entry name" value="Ubiquitin-like"/>
    <property type="match status" value="1"/>
</dbReference>
<proteinExistence type="predicted"/>
<protein>
    <recommendedName>
        <fullName evidence="1">Ubiquitin-like domain-containing protein</fullName>
    </recommendedName>
</protein>
<evidence type="ECO:0000259" key="1">
    <source>
        <dbReference type="PROSITE" id="PS50053"/>
    </source>
</evidence>
<accession>A0A6A4NWC0</accession>
<keyword evidence="3" id="KW-1185">Reference proteome</keyword>
<dbReference type="InterPro" id="IPR022617">
    <property type="entry name" value="Rad60/SUMO-like_dom"/>
</dbReference>
<dbReference type="PROSITE" id="PS50053">
    <property type="entry name" value="UBIQUITIN_2"/>
    <property type="match status" value="1"/>
</dbReference>
<comment type="caution">
    <text evidence="2">The sequence shown here is derived from an EMBL/GenBank/DDBJ whole genome shotgun (WGS) entry which is preliminary data.</text>
</comment>
<feature type="domain" description="Ubiquitin-like" evidence="1">
    <location>
        <begin position="12"/>
        <end position="88"/>
    </location>
</feature>
<dbReference type="Proteomes" id="UP000447434">
    <property type="component" value="Chromosome 19"/>
</dbReference>
<organism evidence="2 3">
    <name type="scientific">Lupinus albus</name>
    <name type="common">White lupine</name>
    <name type="synonym">Lupinus termis</name>
    <dbReference type="NCBI Taxonomy" id="3870"/>
    <lineage>
        <taxon>Eukaryota</taxon>
        <taxon>Viridiplantae</taxon>
        <taxon>Streptophyta</taxon>
        <taxon>Embryophyta</taxon>
        <taxon>Tracheophyta</taxon>
        <taxon>Spermatophyta</taxon>
        <taxon>Magnoliopsida</taxon>
        <taxon>eudicotyledons</taxon>
        <taxon>Gunneridae</taxon>
        <taxon>Pentapetalae</taxon>
        <taxon>rosids</taxon>
        <taxon>fabids</taxon>
        <taxon>Fabales</taxon>
        <taxon>Fabaceae</taxon>
        <taxon>Papilionoideae</taxon>
        <taxon>50 kb inversion clade</taxon>
        <taxon>genistoids sensu lato</taxon>
        <taxon>core genistoids</taxon>
        <taxon>Genisteae</taxon>
        <taxon>Lupinus</taxon>
    </lineage>
</organism>
<dbReference type="OrthoDB" id="442921at2759"/>
<name>A0A6A4NWC0_LUPAL</name>